<evidence type="ECO:0000313" key="8">
    <source>
        <dbReference type="EMBL" id="MTV50123.1"/>
    </source>
</evidence>
<comment type="caution">
    <text evidence="8">The sequence shown here is derived from an EMBL/GenBank/DDBJ whole genome shotgun (WGS) entry which is preliminary data.</text>
</comment>
<comment type="subcellular location">
    <subcellularLocation>
        <location evidence="1">Cell membrane</location>
        <topology evidence="1">Multi-pass membrane protein</topology>
    </subcellularLocation>
</comment>
<dbReference type="Pfam" id="PF13567">
    <property type="entry name" value="DUF4131"/>
    <property type="match status" value="1"/>
</dbReference>
<dbReference type="Gene3D" id="3.60.15.10">
    <property type="entry name" value="Ribonuclease Z/Hydroxyacylglutathione hydrolase-like"/>
    <property type="match status" value="1"/>
</dbReference>
<feature type="transmembrane region" description="Helical" evidence="6">
    <location>
        <begin position="321"/>
        <end position="338"/>
    </location>
</feature>
<dbReference type="OrthoDB" id="9761531at2"/>
<feature type="transmembrane region" description="Helical" evidence="6">
    <location>
        <begin position="498"/>
        <end position="520"/>
    </location>
</feature>
<feature type="domain" description="Metallo-beta-lactamase" evidence="7">
    <location>
        <begin position="571"/>
        <end position="764"/>
    </location>
</feature>
<dbReference type="GO" id="GO:0005886">
    <property type="term" value="C:plasma membrane"/>
    <property type="evidence" value="ECO:0007669"/>
    <property type="project" value="UniProtKB-SubCell"/>
</dbReference>
<keyword evidence="5 6" id="KW-0472">Membrane</keyword>
<dbReference type="EMBL" id="WNKU01000019">
    <property type="protein sequence ID" value="MTV50123.1"/>
    <property type="molecule type" value="Genomic_DNA"/>
</dbReference>
<feature type="transmembrane region" description="Helical" evidence="6">
    <location>
        <begin position="229"/>
        <end position="247"/>
    </location>
</feature>
<feature type="transmembrane region" description="Helical" evidence="6">
    <location>
        <begin position="409"/>
        <end position="432"/>
    </location>
</feature>
<dbReference type="PANTHER" id="PTHR30619:SF1">
    <property type="entry name" value="RECOMBINATION PROTEIN 2"/>
    <property type="match status" value="1"/>
</dbReference>
<evidence type="ECO:0000259" key="7">
    <source>
        <dbReference type="SMART" id="SM00849"/>
    </source>
</evidence>
<feature type="transmembrane region" description="Helical" evidence="6">
    <location>
        <begin position="345"/>
        <end position="364"/>
    </location>
</feature>
<evidence type="ECO:0000256" key="4">
    <source>
        <dbReference type="ARBA" id="ARBA00022989"/>
    </source>
</evidence>
<feature type="transmembrane region" description="Helical" evidence="6">
    <location>
        <begin position="444"/>
        <end position="467"/>
    </location>
</feature>
<keyword evidence="4 6" id="KW-1133">Transmembrane helix</keyword>
<accession>A0A6I3SMC0</accession>
<dbReference type="InterPro" id="IPR035681">
    <property type="entry name" value="ComA-like_MBL"/>
</dbReference>
<dbReference type="InterPro" id="IPR004477">
    <property type="entry name" value="ComEC_N"/>
</dbReference>
<dbReference type="CDD" id="cd07731">
    <property type="entry name" value="ComA-like_MBL-fold"/>
    <property type="match status" value="1"/>
</dbReference>
<feature type="transmembrane region" description="Helical" evidence="6">
    <location>
        <begin position="532"/>
        <end position="554"/>
    </location>
</feature>
<keyword evidence="2" id="KW-1003">Cell membrane</keyword>
<proteinExistence type="predicted"/>
<feature type="transmembrane region" description="Helical" evidence="6">
    <location>
        <begin position="474"/>
        <end position="492"/>
    </location>
</feature>
<feature type="transmembrane region" description="Helical" evidence="6">
    <location>
        <begin position="6"/>
        <end position="22"/>
    </location>
</feature>
<keyword evidence="3 6" id="KW-0812">Transmembrane</keyword>
<dbReference type="Pfam" id="PF00753">
    <property type="entry name" value="Lactamase_B"/>
    <property type="match status" value="1"/>
</dbReference>
<evidence type="ECO:0000256" key="1">
    <source>
        <dbReference type="ARBA" id="ARBA00004651"/>
    </source>
</evidence>
<dbReference type="InterPro" id="IPR001279">
    <property type="entry name" value="Metallo-B-lactamas"/>
</dbReference>
<evidence type="ECO:0000256" key="6">
    <source>
        <dbReference type="SAM" id="Phobius"/>
    </source>
</evidence>
<dbReference type="SUPFAM" id="SSF56281">
    <property type="entry name" value="Metallo-hydrolase/oxidoreductase"/>
    <property type="match status" value="1"/>
</dbReference>
<dbReference type="RefSeq" id="WP_155477214.1">
    <property type="nucleotide sequence ID" value="NZ_WNKU01000019.1"/>
</dbReference>
<gene>
    <name evidence="8" type="ORF">GJ688_14190</name>
</gene>
<dbReference type="InterPro" id="IPR025405">
    <property type="entry name" value="DUF4131"/>
</dbReference>
<evidence type="ECO:0000313" key="9">
    <source>
        <dbReference type="Proteomes" id="UP000430670"/>
    </source>
</evidence>
<dbReference type="InterPro" id="IPR004797">
    <property type="entry name" value="Competence_ComEC/Rec2"/>
</dbReference>
<dbReference type="Proteomes" id="UP000430670">
    <property type="component" value="Unassembled WGS sequence"/>
</dbReference>
<dbReference type="InterPro" id="IPR052159">
    <property type="entry name" value="Competence_DNA_uptake"/>
</dbReference>
<name>A0A6I3SMC0_HELMO</name>
<dbReference type="NCBIfam" id="TIGR00361">
    <property type="entry name" value="ComEC_Rec2"/>
    <property type="match status" value="1"/>
</dbReference>
<dbReference type="NCBIfam" id="TIGR00360">
    <property type="entry name" value="ComEC_N-term"/>
    <property type="match status" value="1"/>
</dbReference>
<evidence type="ECO:0000256" key="3">
    <source>
        <dbReference type="ARBA" id="ARBA00022692"/>
    </source>
</evidence>
<feature type="transmembrane region" description="Helical" evidence="6">
    <location>
        <begin position="267"/>
        <end position="289"/>
    </location>
</feature>
<feature type="transmembrane region" description="Helical" evidence="6">
    <location>
        <begin position="370"/>
        <end position="389"/>
    </location>
</feature>
<feature type="transmembrane region" description="Helical" evidence="6">
    <location>
        <begin position="71"/>
        <end position="93"/>
    </location>
</feature>
<organism evidence="8 9">
    <name type="scientific">Heliobacterium mobile</name>
    <name type="common">Heliobacillus mobilis</name>
    <dbReference type="NCBI Taxonomy" id="28064"/>
    <lineage>
        <taxon>Bacteria</taxon>
        <taxon>Bacillati</taxon>
        <taxon>Bacillota</taxon>
        <taxon>Clostridia</taxon>
        <taxon>Eubacteriales</taxon>
        <taxon>Heliobacteriaceae</taxon>
        <taxon>Heliobacterium</taxon>
    </lineage>
</organism>
<feature type="transmembrane region" description="Helical" evidence="6">
    <location>
        <begin position="296"/>
        <end position="315"/>
    </location>
</feature>
<evidence type="ECO:0000256" key="2">
    <source>
        <dbReference type="ARBA" id="ARBA00022475"/>
    </source>
</evidence>
<dbReference type="GO" id="GO:0030420">
    <property type="term" value="P:establishment of competence for transformation"/>
    <property type="evidence" value="ECO:0007669"/>
    <property type="project" value="InterPro"/>
</dbReference>
<dbReference type="SMART" id="SM00849">
    <property type="entry name" value="Lactamase_B"/>
    <property type="match status" value="1"/>
</dbReference>
<dbReference type="Pfam" id="PF03772">
    <property type="entry name" value="Competence"/>
    <property type="match status" value="1"/>
</dbReference>
<protein>
    <submittedName>
        <fullName evidence="8">DNA internalization-related competence protein ComEC/Rec2</fullName>
    </submittedName>
</protein>
<sequence>MKRPLVVFICLFMLGIAIGLYHRELVRYPLQGDTVQLGLCLIIAGLLVFRFSDRHLFGDPFSYSQHRNTYWHNMLTLSLFLMVTALGWLYAYMASQPVSSLYKHNGGTVTLTGKVESIVTNGEDSFVFDLLLDDKETVRVKHRGKALPFEVKPADDLQVTGQVQAPSPRRNPGDFDYQAYLWRQGIAVEIFTTQPNQIRFAPSPEGIHHGLIDTMHRLAYDWRQTMERILASTLPSDTAGIIAGIIFGGQGGLSEEDQEAFRITGVAHAFAVSGSNVAVITSTLLLLLRGGKRWKFPLWPSIAVTMLVIVFYGMMTGFPPSVQRAILMACGSLLAYGVQRRVEPFTLMAAAALPILIVNPLMLADPGFQLSFGATWGILYLLPIFQGFIPNSDPGNRSGARFWSALKKLSVEALFLSLAALLAVGPLTVYYFNILSLSGLLANLFAGMIIALVTILGFAAFFFLPVWIGGAKALVVFSGLSVELLTTVLHHLSTLPGAALTIATPPPLLLLAFYLLLILVREFALGHLSPKVSVRIQTLTLPVTTFLATLFFLYRLLFPPALQVTFLDVGQGDCILIQTPGGKRVIIDVPGPPEFHPSSEHAQQSKPYDPGEKMLAPLLNRKGITNIDTFVVTHADQDHIGGVFYILQNYPVKQLVLSTPPEPSEKYDALLQLASVKNIPVLETPPLDSDISPDPSVQLDVLHPGLERKPQNTNDSSLVLLLQHGQCRVLLTGDIENEGQQAMVAAAETSSQSLKADIVKVPHHGSRHNLKPDFLQSTGQPALAVISVGKNRYGHPSPEVQQAWHDAGAEVLRTDRCGAITAESDGQHWQVHRTHYEPDYSGT</sequence>
<keyword evidence="9" id="KW-1185">Reference proteome</keyword>
<feature type="transmembrane region" description="Helical" evidence="6">
    <location>
        <begin position="34"/>
        <end position="51"/>
    </location>
</feature>
<reference evidence="8 9" key="1">
    <citation type="submission" date="2019-11" db="EMBL/GenBank/DDBJ databases">
        <title>Whole-genome sequence of a the green, strictly anaerobic photosynthetic bacterium Heliobacillus mobilis DSM 6151.</title>
        <authorList>
            <person name="Kyndt J.A."/>
            <person name="Meyer T.E."/>
        </authorList>
    </citation>
    <scope>NUCLEOTIDE SEQUENCE [LARGE SCALE GENOMIC DNA]</scope>
    <source>
        <strain evidence="8 9">DSM 6151</strain>
    </source>
</reference>
<evidence type="ECO:0000256" key="5">
    <source>
        <dbReference type="ARBA" id="ARBA00023136"/>
    </source>
</evidence>
<dbReference type="AlphaFoldDB" id="A0A6I3SMC0"/>
<dbReference type="PANTHER" id="PTHR30619">
    <property type="entry name" value="DNA INTERNALIZATION/COMPETENCE PROTEIN COMEC/REC2"/>
    <property type="match status" value="1"/>
</dbReference>
<dbReference type="InterPro" id="IPR036866">
    <property type="entry name" value="RibonucZ/Hydroxyglut_hydro"/>
</dbReference>